<dbReference type="SUPFAM" id="SSF55729">
    <property type="entry name" value="Acyl-CoA N-acyltransferases (Nat)"/>
    <property type="match status" value="1"/>
</dbReference>
<organism evidence="2 3">
    <name type="scientific">Periweissella fabalis</name>
    <dbReference type="NCBI Taxonomy" id="1070421"/>
    <lineage>
        <taxon>Bacteria</taxon>
        <taxon>Bacillati</taxon>
        <taxon>Bacillota</taxon>
        <taxon>Bacilli</taxon>
        <taxon>Lactobacillales</taxon>
        <taxon>Lactobacillaceae</taxon>
        <taxon>Periweissella</taxon>
    </lineage>
</organism>
<accession>A0A7X6N278</accession>
<dbReference type="InterPro" id="IPR016181">
    <property type="entry name" value="Acyl_CoA_acyltransferase"/>
</dbReference>
<dbReference type="PANTHER" id="PTHR13355:SF11">
    <property type="entry name" value="GLUCOSAMINE 6-PHOSPHATE N-ACETYLTRANSFERASE"/>
    <property type="match status" value="1"/>
</dbReference>
<dbReference type="Gene3D" id="3.40.630.30">
    <property type="match status" value="1"/>
</dbReference>
<dbReference type="InterPro" id="IPR000182">
    <property type="entry name" value="GNAT_dom"/>
</dbReference>
<feature type="domain" description="N-acetyltransferase" evidence="1">
    <location>
        <begin position="5"/>
        <end position="143"/>
    </location>
</feature>
<dbReference type="GO" id="GO:0004343">
    <property type="term" value="F:glucosamine 6-phosphate N-acetyltransferase activity"/>
    <property type="evidence" value="ECO:0007669"/>
    <property type="project" value="TreeGrafter"/>
</dbReference>
<evidence type="ECO:0000259" key="1">
    <source>
        <dbReference type="PROSITE" id="PS51186"/>
    </source>
</evidence>
<evidence type="ECO:0000313" key="2">
    <source>
        <dbReference type="EMBL" id="NKZ23919.1"/>
    </source>
</evidence>
<gene>
    <name evidence="2" type="ORF">HF964_03720</name>
</gene>
<evidence type="ECO:0000313" key="3">
    <source>
        <dbReference type="Proteomes" id="UP000549765"/>
    </source>
</evidence>
<dbReference type="CDD" id="cd04301">
    <property type="entry name" value="NAT_SF"/>
    <property type="match status" value="1"/>
</dbReference>
<dbReference type="Pfam" id="PF13673">
    <property type="entry name" value="Acetyltransf_10"/>
    <property type="match status" value="1"/>
</dbReference>
<dbReference type="RefSeq" id="WP_168721718.1">
    <property type="nucleotide sequence ID" value="NZ_JAAXPN010000002.1"/>
</dbReference>
<keyword evidence="3" id="KW-1185">Reference proteome</keyword>
<sequence length="143" mass="15797">MKINVQFGANTRTSQDALKIRKAVFVTEQGISLTDELDQLDDQAWHYVAYLKQQPVATARVIAESPAKWHIQRVATVAAARHQGLASAIMNKISADATAHNINSLTLGAQITAQEFYETLGFNTYGNEFIDAGILHINMIKKL</sequence>
<proteinExistence type="predicted"/>
<protein>
    <submittedName>
        <fullName evidence="2">GNAT family N-acetyltransferase</fullName>
    </submittedName>
</protein>
<dbReference type="Proteomes" id="UP000549765">
    <property type="component" value="Unassembled WGS sequence"/>
</dbReference>
<dbReference type="AlphaFoldDB" id="A0A7X6N278"/>
<dbReference type="InterPro" id="IPR039143">
    <property type="entry name" value="GNPNAT1-like"/>
</dbReference>
<dbReference type="EMBL" id="JAAXPN010000002">
    <property type="protein sequence ID" value="NKZ23919.1"/>
    <property type="molecule type" value="Genomic_DNA"/>
</dbReference>
<dbReference type="PROSITE" id="PS51186">
    <property type="entry name" value="GNAT"/>
    <property type="match status" value="1"/>
</dbReference>
<name>A0A7X6N278_9LACO</name>
<comment type="caution">
    <text evidence="2">The sequence shown here is derived from an EMBL/GenBank/DDBJ whole genome shotgun (WGS) entry which is preliminary data.</text>
</comment>
<keyword evidence="2" id="KW-0808">Transferase</keyword>
<reference evidence="2 3" key="1">
    <citation type="submission" date="2020-04" db="EMBL/GenBank/DDBJ databases">
        <title>MicrobeNet Type strains.</title>
        <authorList>
            <person name="Nicholson A.C."/>
        </authorList>
    </citation>
    <scope>NUCLEOTIDE SEQUENCE [LARGE SCALE GENOMIC DNA]</scope>
    <source>
        <strain evidence="2 3">CCUG 61472</strain>
    </source>
</reference>
<dbReference type="PANTHER" id="PTHR13355">
    <property type="entry name" value="GLUCOSAMINE 6-PHOSPHATE N-ACETYLTRANSFERASE"/>
    <property type="match status" value="1"/>
</dbReference>